<dbReference type="InterPro" id="IPR011990">
    <property type="entry name" value="TPR-like_helical_dom_sf"/>
</dbReference>
<protein>
    <submittedName>
        <fullName evidence="5">Tetratricopeptide repeat protein</fullName>
    </submittedName>
</protein>
<evidence type="ECO:0000256" key="1">
    <source>
        <dbReference type="ARBA" id="ARBA00022737"/>
    </source>
</evidence>
<organism evidence="5 6">
    <name type="scientific">Candidatus Cryptobacteroides merdipullorum</name>
    <dbReference type="NCBI Taxonomy" id="2840771"/>
    <lineage>
        <taxon>Bacteria</taxon>
        <taxon>Pseudomonadati</taxon>
        <taxon>Bacteroidota</taxon>
        <taxon>Bacteroidia</taxon>
        <taxon>Bacteroidales</taxon>
        <taxon>Candidatus Cryptobacteroides</taxon>
    </lineage>
</organism>
<dbReference type="Pfam" id="PF13181">
    <property type="entry name" value="TPR_8"/>
    <property type="match status" value="3"/>
</dbReference>
<keyword evidence="4" id="KW-0732">Signal</keyword>
<evidence type="ECO:0000256" key="4">
    <source>
        <dbReference type="SAM" id="SignalP"/>
    </source>
</evidence>
<dbReference type="Proteomes" id="UP000886881">
    <property type="component" value="Unassembled WGS sequence"/>
</dbReference>
<feature type="repeat" description="TPR" evidence="3">
    <location>
        <begin position="229"/>
        <end position="262"/>
    </location>
</feature>
<dbReference type="Pfam" id="PF13432">
    <property type="entry name" value="TPR_16"/>
    <property type="match status" value="1"/>
</dbReference>
<dbReference type="PROSITE" id="PS50005">
    <property type="entry name" value="TPR"/>
    <property type="match status" value="2"/>
</dbReference>
<name>A0A9D1GLN6_9BACT</name>
<dbReference type="PANTHER" id="PTHR45586">
    <property type="entry name" value="TPR REPEAT-CONTAINING PROTEIN PA4667"/>
    <property type="match status" value="1"/>
</dbReference>
<sequence>MKKLIITIAAAVFAAGSMNAQDLAQATDLYNTGATYLSNGSLENALESFQQAYDMAAALGEEGAEVAENCKNIIPETSLNLAKSLGQDKKYDEAVARLGTTVELAGEYGNQSVADEAKALIPQLLMLKGTDLLNSKDFAGAAAAYKQILDADPANGVAALRLGMALASSGDLNGAIQAFTTAAANGQKASADKQLGNIYLKDALAKLKAKDYAGALDAAAKSTEYSESSTAYQIAGQAAQLSGNNTDAVKYFEKYLELAPNAKNAGSIAYTVGALYQTAGNVDKAKEFYTKALSDPTYGPEAQKLLNALK</sequence>
<dbReference type="SUPFAM" id="SSF48452">
    <property type="entry name" value="TPR-like"/>
    <property type="match status" value="2"/>
</dbReference>
<evidence type="ECO:0000256" key="2">
    <source>
        <dbReference type="ARBA" id="ARBA00022803"/>
    </source>
</evidence>
<evidence type="ECO:0000313" key="5">
    <source>
        <dbReference type="EMBL" id="HIT46440.1"/>
    </source>
</evidence>
<proteinExistence type="predicted"/>
<reference evidence="5" key="1">
    <citation type="submission" date="2020-10" db="EMBL/GenBank/DDBJ databases">
        <authorList>
            <person name="Gilroy R."/>
        </authorList>
    </citation>
    <scope>NUCLEOTIDE SEQUENCE</scope>
    <source>
        <strain evidence="5">ChiHecec2B26-709</strain>
    </source>
</reference>
<dbReference type="InterPro" id="IPR051012">
    <property type="entry name" value="CellSynth/LPSAsmb/PSIAsmb"/>
</dbReference>
<dbReference type="AlphaFoldDB" id="A0A9D1GLN6"/>
<keyword evidence="2 3" id="KW-0802">TPR repeat</keyword>
<dbReference type="InterPro" id="IPR019734">
    <property type="entry name" value="TPR_rpt"/>
</dbReference>
<comment type="caution">
    <text evidence="5">The sequence shown here is derived from an EMBL/GenBank/DDBJ whole genome shotgun (WGS) entry which is preliminary data.</text>
</comment>
<accession>A0A9D1GLN6</accession>
<dbReference type="PANTHER" id="PTHR45586:SF1">
    <property type="entry name" value="LIPOPOLYSACCHARIDE ASSEMBLY PROTEIN B"/>
    <property type="match status" value="1"/>
</dbReference>
<dbReference type="Gene3D" id="1.25.40.10">
    <property type="entry name" value="Tetratricopeptide repeat domain"/>
    <property type="match status" value="2"/>
</dbReference>
<evidence type="ECO:0000313" key="6">
    <source>
        <dbReference type="Proteomes" id="UP000886881"/>
    </source>
</evidence>
<gene>
    <name evidence="5" type="ORF">IAC35_01120</name>
</gene>
<feature type="repeat" description="TPR" evidence="3">
    <location>
        <begin position="26"/>
        <end position="59"/>
    </location>
</feature>
<dbReference type="EMBL" id="DVLC01000022">
    <property type="protein sequence ID" value="HIT46440.1"/>
    <property type="molecule type" value="Genomic_DNA"/>
</dbReference>
<reference evidence="5" key="2">
    <citation type="journal article" date="2021" name="PeerJ">
        <title>Extensive microbial diversity within the chicken gut microbiome revealed by metagenomics and culture.</title>
        <authorList>
            <person name="Gilroy R."/>
            <person name="Ravi A."/>
            <person name="Getino M."/>
            <person name="Pursley I."/>
            <person name="Horton D.L."/>
            <person name="Alikhan N.F."/>
            <person name="Baker D."/>
            <person name="Gharbi K."/>
            <person name="Hall N."/>
            <person name="Watson M."/>
            <person name="Adriaenssens E.M."/>
            <person name="Foster-Nyarko E."/>
            <person name="Jarju S."/>
            <person name="Secka A."/>
            <person name="Antonio M."/>
            <person name="Oren A."/>
            <person name="Chaudhuri R.R."/>
            <person name="La Ragione R."/>
            <person name="Hildebrand F."/>
            <person name="Pallen M.J."/>
        </authorList>
    </citation>
    <scope>NUCLEOTIDE SEQUENCE</scope>
    <source>
        <strain evidence="5">ChiHecec2B26-709</strain>
    </source>
</reference>
<evidence type="ECO:0000256" key="3">
    <source>
        <dbReference type="PROSITE-ProRule" id="PRU00339"/>
    </source>
</evidence>
<feature type="chain" id="PRO_5039106512" evidence="4">
    <location>
        <begin position="21"/>
        <end position="310"/>
    </location>
</feature>
<dbReference type="SMART" id="SM00028">
    <property type="entry name" value="TPR"/>
    <property type="match status" value="6"/>
</dbReference>
<keyword evidence="1" id="KW-0677">Repeat</keyword>
<feature type="signal peptide" evidence="4">
    <location>
        <begin position="1"/>
        <end position="20"/>
    </location>
</feature>